<reference evidence="2" key="1">
    <citation type="journal article" date="2023" name="Mol. Phylogenet. Evol.">
        <title>Genome-scale phylogeny and comparative genomics of the fungal order Sordariales.</title>
        <authorList>
            <person name="Hensen N."/>
            <person name="Bonometti L."/>
            <person name="Westerberg I."/>
            <person name="Brannstrom I.O."/>
            <person name="Guillou S."/>
            <person name="Cros-Aarteil S."/>
            <person name="Calhoun S."/>
            <person name="Haridas S."/>
            <person name="Kuo A."/>
            <person name="Mondo S."/>
            <person name="Pangilinan J."/>
            <person name="Riley R."/>
            <person name="LaButti K."/>
            <person name="Andreopoulos B."/>
            <person name="Lipzen A."/>
            <person name="Chen C."/>
            <person name="Yan M."/>
            <person name="Daum C."/>
            <person name="Ng V."/>
            <person name="Clum A."/>
            <person name="Steindorff A."/>
            <person name="Ohm R.A."/>
            <person name="Martin F."/>
            <person name="Silar P."/>
            <person name="Natvig D.O."/>
            <person name="Lalanne C."/>
            <person name="Gautier V."/>
            <person name="Ament-Velasquez S.L."/>
            <person name="Kruys A."/>
            <person name="Hutchinson M.I."/>
            <person name="Powell A.J."/>
            <person name="Barry K."/>
            <person name="Miller A.N."/>
            <person name="Grigoriev I.V."/>
            <person name="Debuchy R."/>
            <person name="Gladieux P."/>
            <person name="Hiltunen Thoren M."/>
            <person name="Johannesson H."/>
        </authorList>
    </citation>
    <scope>NUCLEOTIDE SEQUENCE</scope>
    <source>
        <strain evidence="2">PSN293</strain>
    </source>
</reference>
<evidence type="ECO:0000259" key="1">
    <source>
        <dbReference type="Pfam" id="PF00149"/>
    </source>
</evidence>
<feature type="domain" description="Calcineurin-like phosphoesterase" evidence="1">
    <location>
        <begin position="2"/>
        <end position="219"/>
    </location>
</feature>
<dbReference type="Pfam" id="PF00149">
    <property type="entry name" value="Metallophos"/>
    <property type="match status" value="1"/>
</dbReference>
<dbReference type="PANTHER" id="PTHR37844:SF2">
    <property type="entry name" value="SER_THR PROTEIN PHOSPHATASE SUPERFAMILY (AFU_ORTHOLOGUE AFUA_1G14840)"/>
    <property type="match status" value="1"/>
</dbReference>
<gene>
    <name evidence="2" type="ORF">QBC37DRAFT_475766</name>
</gene>
<dbReference type="GO" id="GO:0016787">
    <property type="term" value="F:hydrolase activity"/>
    <property type="evidence" value="ECO:0007669"/>
    <property type="project" value="InterPro"/>
</dbReference>
<comment type="caution">
    <text evidence="2">The sequence shown here is derived from an EMBL/GenBank/DDBJ whole genome shotgun (WGS) entry which is preliminary data.</text>
</comment>
<dbReference type="PANTHER" id="PTHR37844">
    <property type="entry name" value="SER/THR PROTEIN PHOSPHATASE SUPERFAMILY (AFU_ORTHOLOGUE AFUA_1G14840)"/>
    <property type="match status" value="1"/>
</dbReference>
<sequence length="253" mass="28477">MMKIQILSDLHLESPKSYTGDGAFDIAPKAPYLALLGDIGYAVQHKNEYLAFLEAQLYRFKVVLLVPGNHEWEFILLNRNTYIPASHPEIAILGCPLFSNIPLSSSDEITYRLSDFNPEIGTSNWTVSTHNSAHKQDLFWLNYTVSALEHANRRIKKIVILTHWAPTRDNRAVDPAHYRDEKGREKENILVSAFSTDLSGQACFKTGKVKVWAFGHTHWNCDFVVARGGLKTAARGSFFRLAAGFDVGKVVEL</sequence>
<dbReference type="SUPFAM" id="SSF56300">
    <property type="entry name" value="Metallo-dependent phosphatases"/>
    <property type="match status" value="1"/>
</dbReference>
<reference evidence="2" key="2">
    <citation type="submission" date="2023-05" db="EMBL/GenBank/DDBJ databases">
        <authorList>
            <consortium name="Lawrence Berkeley National Laboratory"/>
            <person name="Steindorff A."/>
            <person name="Hensen N."/>
            <person name="Bonometti L."/>
            <person name="Westerberg I."/>
            <person name="Brannstrom I.O."/>
            <person name="Guillou S."/>
            <person name="Cros-Aarteil S."/>
            <person name="Calhoun S."/>
            <person name="Haridas S."/>
            <person name="Kuo A."/>
            <person name="Mondo S."/>
            <person name="Pangilinan J."/>
            <person name="Riley R."/>
            <person name="Labutti K."/>
            <person name="Andreopoulos B."/>
            <person name="Lipzen A."/>
            <person name="Chen C."/>
            <person name="Yanf M."/>
            <person name="Daum C."/>
            <person name="Ng V."/>
            <person name="Clum A."/>
            <person name="Ohm R."/>
            <person name="Martin F."/>
            <person name="Silar P."/>
            <person name="Natvig D."/>
            <person name="Lalanne C."/>
            <person name="Gautier V."/>
            <person name="Ament-Velasquez S.L."/>
            <person name="Kruys A."/>
            <person name="Hutchinson M.I."/>
            <person name="Powell A.J."/>
            <person name="Barry K."/>
            <person name="Miller A.N."/>
            <person name="Grigoriev I.V."/>
            <person name="Debuchy R."/>
            <person name="Gladieux P."/>
            <person name="Thoren M.H."/>
            <person name="Johannesson H."/>
        </authorList>
    </citation>
    <scope>NUCLEOTIDE SEQUENCE</scope>
    <source>
        <strain evidence="2">PSN293</strain>
    </source>
</reference>
<protein>
    <recommendedName>
        <fullName evidence="1">Calcineurin-like phosphoesterase domain-containing protein</fullName>
    </recommendedName>
</protein>
<dbReference type="EMBL" id="MU858222">
    <property type="protein sequence ID" value="KAK4208926.1"/>
    <property type="molecule type" value="Genomic_DNA"/>
</dbReference>
<dbReference type="InterPro" id="IPR004843">
    <property type="entry name" value="Calcineurin-like_PHP"/>
</dbReference>
<proteinExistence type="predicted"/>
<organism evidence="2 3">
    <name type="scientific">Rhypophila decipiens</name>
    <dbReference type="NCBI Taxonomy" id="261697"/>
    <lineage>
        <taxon>Eukaryota</taxon>
        <taxon>Fungi</taxon>
        <taxon>Dikarya</taxon>
        <taxon>Ascomycota</taxon>
        <taxon>Pezizomycotina</taxon>
        <taxon>Sordariomycetes</taxon>
        <taxon>Sordariomycetidae</taxon>
        <taxon>Sordariales</taxon>
        <taxon>Naviculisporaceae</taxon>
        <taxon>Rhypophila</taxon>
    </lineage>
</organism>
<evidence type="ECO:0000313" key="3">
    <source>
        <dbReference type="Proteomes" id="UP001301769"/>
    </source>
</evidence>
<evidence type="ECO:0000313" key="2">
    <source>
        <dbReference type="EMBL" id="KAK4208926.1"/>
    </source>
</evidence>
<dbReference type="Gene3D" id="3.60.21.10">
    <property type="match status" value="1"/>
</dbReference>
<name>A0AAN7B174_9PEZI</name>
<keyword evidence="3" id="KW-1185">Reference proteome</keyword>
<dbReference type="InterPro" id="IPR029052">
    <property type="entry name" value="Metallo-depent_PP-like"/>
</dbReference>
<dbReference type="Proteomes" id="UP001301769">
    <property type="component" value="Unassembled WGS sequence"/>
</dbReference>
<accession>A0AAN7B174</accession>
<dbReference type="AlphaFoldDB" id="A0AAN7B174"/>